<name>A0A8K0RV68_9HYPO</name>
<dbReference type="Proteomes" id="UP000813427">
    <property type="component" value="Unassembled WGS sequence"/>
</dbReference>
<dbReference type="EMBL" id="JAGPXF010000005">
    <property type="protein sequence ID" value="KAH7241208.1"/>
    <property type="molecule type" value="Genomic_DNA"/>
</dbReference>
<evidence type="ECO:0000256" key="1">
    <source>
        <dbReference type="SAM" id="Coils"/>
    </source>
</evidence>
<comment type="caution">
    <text evidence="2">The sequence shown here is derived from an EMBL/GenBank/DDBJ whole genome shotgun (WGS) entry which is preliminary data.</text>
</comment>
<keyword evidence="3" id="KW-1185">Reference proteome</keyword>
<protein>
    <submittedName>
        <fullName evidence="2">Uncharacterized protein</fullName>
    </submittedName>
</protein>
<evidence type="ECO:0000313" key="2">
    <source>
        <dbReference type="EMBL" id="KAH7241208.1"/>
    </source>
</evidence>
<evidence type="ECO:0000313" key="3">
    <source>
        <dbReference type="Proteomes" id="UP000813427"/>
    </source>
</evidence>
<gene>
    <name evidence="2" type="ORF">BKA59DRAFT_455815</name>
</gene>
<keyword evidence="1" id="KW-0175">Coiled coil</keyword>
<sequence>MLISLPLVNNAGDLKRIISANTTTELLACCVDAVHKPSCPFSMQDLTAELIRRASASSKGIITNEICEDTKAWIASQETTNQQVLSTSIVPQTTSNVILQPSHESDAGISSLRKRRRLDDATLHTIHQRALSEQRTDFEPEQEVPSRELIQARIDASRARLSKYEDELDITGLEIDKLDQEANEALAKATSQHAEALSKADKFTVVLDRLQELAKTHEAYMPCTTMAEAEASCKNAYQDVEQAKVVLENRRTEYLEKRKPLQKIRL</sequence>
<reference evidence="2" key="1">
    <citation type="journal article" date="2021" name="Nat. Commun.">
        <title>Genetic determinants of endophytism in the Arabidopsis root mycobiome.</title>
        <authorList>
            <person name="Mesny F."/>
            <person name="Miyauchi S."/>
            <person name="Thiergart T."/>
            <person name="Pickel B."/>
            <person name="Atanasova L."/>
            <person name="Karlsson M."/>
            <person name="Huettel B."/>
            <person name="Barry K.W."/>
            <person name="Haridas S."/>
            <person name="Chen C."/>
            <person name="Bauer D."/>
            <person name="Andreopoulos W."/>
            <person name="Pangilinan J."/>
            <person name="LaButti K."/>
            <person name="Riley R."/>
            <person name="Lipzen A."/>
            <person name="Clum A."/>
            <person name="Drula E."/>
            <person name="Henrissat B."/>
            <person name="Kohler A."/>
            <person name="Grigoriev I.V."/>
            <person name="Martin F.M."/>
            <person name="Hacquard S."/>
        </authorList>
    </citation>
    <scope>NUCLEOTIDE SEQUENCE</scope>
    <source>
        <strain evidence="2">MPI-SDFR-AT-0068</strain>
    </source>
</reference>
<feature type="coiled-coil region" evidence="1">
    <location>
        <begin position="147"/>
        <end position="195"/>
    </location>
</feature>
<organism evidence="2 3">
    <name type="scientific">Fusarium tricinctum</name>
    <dbReference type="NCBI Taxonomy" id="61284"/>
    <lineage>
        <taxon>Eukaryota</taxon>
        <taxon>Fungi</taxon>
        <taxon>Dikarya</taxon>
        <taxon>Ascomycota</taxon>
        <taxon>Pezizomycotina</taxon>
        <taxon>Sordariomycetes</taxon>
        <taxon>Hypocreomycetidae</taxon>
        <taxon>Hypocreales</taxon>
        <taxon>Nectriaceae</taxon>
        <taxon>Fusarium</taxon>
        <taxon>Fusarium tricinctum species complex</taxon>
    </lineage>
</organism>
<dbReference type="AlphaFoldDB" id="A0A8K0RV68"/>
<accession>A0A8K0RV68</accession>
<proteinExistence type="predicted"/>